<dbReference type="EMBL" id="CAJOBB010010101">
    <property type="protein sequence ID" value="CAF4239329.1"/>
    <property type="molecule type" value="Genomic_DNA"/>
</dbReference>
<sequence>MKQLKYERLISDEHLSPPLRNGQLKGLKSILLPYNGSFFAEWMSCEIRKKHLDKAPCQRPGLTFQQNILLIPSVTKKLIEFCDLNSAEDVGVQIHHITLRSMVPSLPLLSSGKGSEGGSHLCDTYGCVWKQHVIIESEEINQSRQTYFGVLLQIHQSGSDVGCIVKIKPYLHGRKLNTNLHDQLKYSCRKIQVVISEHEHVELYK</sequence>
<dbReference type="AlphaFoldDB" id="A0A819WRB1"/>
<feature type="domain" description="Zinc-binding loop region of homing endonuclease" evidence="1">
    <location>
        <begin position="93"/>
        <end position="146"/>
    </location>
</feature>
<dbReference type="InterPro" id="IPR008704">
    <property type="entry name" value="Endonuclease_Zinc-binding_loop"/>
</dbReference>
<accession>A0A819WRB1</accession>
<evidence type="ECO:0000313" key="4">
    <source>
        <dbReference type="EMBL" id="CAF4239329.1"/>
    </source>
</evidence>
<evidence type="ECO:0000313" key="2">
    <source>
        <dbReference type="EMBL" id="CAF1402882.1"/>
    </source>
</evidence>
<comment type="caution">
    <text evidence="3">The sequence shown here is derived from an EMBL/GenBank/DDBJ whole genome shotgun (WGS) entry which is preliminary data.</text>
</comment>
<dbReference type="EMBL" id="CAJNON010000911">
    <property type="protein sequence ID" value="CAF1402882.1"/>
    <property type="molecule type" value="Genomic_DNA"/>
</dbReference>
<dbReference type="Proteomes" id="UP000663881">
    <property type="component" value="Unassembled WGS sequence"/>
</dbReference>
<dbReference type="SUPFAM" id="SSF54060">
    <property type="entry name" value="His-Me finger endonucleases"/>
    <property type="match status" value="1"/>
</dbReference>
<evidence type="ECO:0000313" key="3">
    <source>
        <dbReference type="EMBL" id="CAF4128312.1"/>
    </source>
</evidence>
<dbReference type="Proteomes" id="UP000663891">
    <property type="component" value="Unassembled WGS sequence"/>
</dbReference>
<reference evidence="3" key="1">
    <citation type="submission" date="2021-02" db="EMBL/GenBank/DDBJ databases">
        <authorList>
            <person name="Nowell W R."/>
        </authorList>
    </citation>
    <scope>NUCLEOTIDE SEQUENCE</scope>
</reference>
<dbReference type="Pfam" id="PF05551">
    <property type="entry name" value="zf-His_Me_endon"/>
    <property type="match status" value="1"/>
</dbReference>
<evidence type="ECO:0000313" key="5">
    <source>
        <dbReference type="Proteomes" id="UP000663881"/>
    </source>
</evidence>
<organism evidence="3 5">
    <name type="scientific">Adineta steineri</name>
    <dbReference type="NCBI Taxonomy" id="433720"/>
    <lineage>
        <taxon>Eukaryota</taxon>
        <taxon>Metazoa</taxon>
        <taxon>Spiralia</taxon>
        <taxon>Gnathifera</taxon>
        <taxon>Rotifera</taxon>
        <taxon>Eurotatoria</taxon>
        <taxon>Bdelloidea</taxon>
        <taxon>Adinetida</taxon>
        <taxon>Adinetidae</taxon>
        <taxon>Adineta</taxon>
    </lineage>
</organism>
<gene>
    <name evidence="4" type="ORF">KXQ929_LOCUS42180</name>
    <name evidence="3" type="ORF">OKA104_LOCUS37115</name>
    <name evidence="2" type="ORF">VCS650_LOCUS36603</name>
</gene>
<proteinExistence type="predicted"/>
<evidence type="ECO:0000259" key="1">
    <source>
        <dbReference type="Pfam" id="PF05551"/>
    </source>
</evidence>
<protein>
    <recommendedName>
        <fullName evidence="1">Zinc-binding loop region of homing endonuclease domain-containing protein</fullName>
    </recommendedName>
</protein>
<dbReference type="InterPro" id="IPR044925">
    <property type="entry name" value="His-Me_finger_sf"/>
</dbReference>
<dbReference type="EMBL" id="CAJOAY010006050">
    <property type="protein sequence ID" value="CAF4128312.1"/>
    <property type="molecule type" value="Genomic_DNA"/>
</dbReference>
<name>A0A819WRB1_9BILA</name>
<dbReference type="Proteomes" id="UP000663868">
    <property type="component" value="Unassembled WGS sequence"/>
</dbReference>